<evidence type="ECO:0000256" key="5">
    <source>
        <dbReference type="ARBA" id="ARBA00022741"/>
    </source>
</evidence>
<dbReference type="PANTHER" id="PTHR43442:SF3">
    <property type="entry name" value="GLUCONOKINASE-RELATED"/>
    <property type="match status" value="1"/>
</dbReference>
<dbReference type="GeneTree" id="ENSGT00390000003364"/>
<evidence type="ECO:0000256" key="3">
    <source>
        <dbReference type="ARBA" id="ARBA00012054"/>
    </source>
</evidence>
<accession>A0A8I3N2D3</accession>
<dbReference type="Proteomes" id="UP000805418">
    <property type="component" value="Chromosome 1"/>
</dbReference>
<dbReference type="GO" id="GO:0046316">
    <property type="term" value="F:gluconokinase activity"/>
    <property type="evidence" value="ECO:0007669"/>
    <property type="project" value="UniProtKB-EC"/>
</dbReference>
<dbReference type="CDD" id="cd02021">
    <property type="entry name" value="GntK"/>
    <property type="match status" value="1"/>
</dbReference>
<comment type="catalytic activity">
    <reaction evidence="9">
        <text>D-gluconate + ATP = 6-phospho-D-gluconate + ADP + H(+)</text>
        <dbReference type="Rhea" id="RHEA:19433"/>
        <dbReference type="ChEBI" id="CHEBI:15378"/>
        <dbReference type="ChEBI" id="CHEBI:18391"/>
        <dbReference type="ChEBI" id="CHEBI:30616"/>
        <dbReference type="ChEBI" id="CHEBI:58759"/>
        <dbReference type="ChEBI" id="CHEBI:456216"/>
        <dbReference type="EC" id="2.7.1.12"/>
    </reaction>
</comment>
<evidence type="ECO:0000313" key="12">
    <source>
        <dbReference type="Proteomes" id="UP000805418"/>
    </source>
</evidence>
<dbReference type="UniPathway" id="UPA00792"/>
<keyword evidence="12" id="KW-1185">Reference proteome</keyword>
<evidence type="ECO:0000256" key="4">
    <source>
        <dbReference type="ARBA" id="ARBA00022679"/>
    </source>
</evidence>
<reference evidence="11" key="3">
    <citation type="submission" date="2025-09" db="UniProtKB">
        <authorList>
            <consortium name="Ensembl"/>
        </authorList>
    </citation>
    <scope>IDENTIFICATION</scope>
    <source>
        <strain evidence="11">Boxer</strain>
    </source>
</reference>
<reference evidence="11" key="2">
    <citation type="submission" date="2025-08" db="UniProtKB">
        <authorList>
            <consortium name="Ensembl"/>
        </authorList>
    </citation>
    <scope>IDENTIFICATION</scope>
    <source>
        <strain evidence="11">Boxer</strain>
    </source>
</reference>
<proteinExistence type="inferred from homology"/>
<evidence type="ECO:0000256" key="2">
    <source>
        <dbReference type="ARBA" id="ARBA00008420"/>
    </source>
</evidence>
<dbReference type="PANTHER" id="PTHR43442">
    <property type="entry name" value="GLUCONOKINASE-RELATED"/>
    <property type="match status" value="1"/>
</dbReference>
<reference evidence="11" key="1">
    <citation type="submission" date="2020-03" db="EMBL/GenBank/DDBJ databases">
        <title>Long-read based genome assembly of a Labrador retriever dog.</title>
        <authorList>
            <person name="Eory L."/>
            <person name="Zhang W."/>
            <person name="Schoenebeck J."/>
        </authorList>
    </citation>
    <scope>NUCLEOTIDE SEQUENCE [LARGE SCALE GENOMIC DNA]</scope>
    <source>
        <strain evidence="11">Labrador retriever</strain>
    </source>
</reference>
<comment type="pathway">
    <text evidence="1">Carbohydrate acid metabolism; D-gluconate degradation.</text>
</comment>
<dbReference type="SUPFAM" id="SSF52540">
    <property type="entry name" value="P-loop containing nucleoside triphosphate hydrolases"/>
    <property type="match status" value="1"/>
</dbReference>
<sequence length="257" mass="28234">MKGAAAQGTGTVRGVPASGGRRGRGDRDGGWSSGCPFPHLPGSISHGGCHMGHTACHVHPLTLLLKLGWKFYDADDYHPEENRTKMGKGIPLNDQAFQPPAQTRIHPKARKIITSSNPAFWKFPIHLKDRIPWLCNLHDILLRDVASGQHVVLACSGLKKMYRDILIRGKDGTPLKSDGTGKDKQPAEVKLLVVHLNGSFEVISGRLLKRKGHFMPPELLQSQFDTLEPPSAPENFIQISVDKNLSEIIATIVDTLR</sequence>
<dbReference type="Ensembl" id="ENSCAFT00845011091.1">
    <property type="protein sequence ID" value="ENSCAFP00845008653.1"/>
    <property type="gene ID" value="ENSCAFG00845006259.1"/>
</dbReference>
<evidence type="ECO:0000256" key="8">
    <source>
        <dbReference type="ARBA" id="ARBA00029835"/>
    </source>
</evidence>
<evidence type="ECO:0000256" key="1">
    <source>
        <dbReference type="ARBA" id="ARBA00004875"/>
    </source>
</evidence>
<keyword evidence="7" id="KW-0067">ATP-binding</keyword>
<comment type="similarity">
    <text evidence="2">Belongs to the gluconokinase GntK/GntV family.</text>
</comment>
<feature type="region of interest" description="Disordered" evidence="10">
    <location>
        <begin position="1"/>
        <end position="30"/>
    </location>
</feature>
<dbReference type="OrthoDB" id="275177at2759"/>
<dbReference type="GO" id="GO:0005975">
    <property type="term" value="P:carbohydrate metabolic process"/>
    <property type="evidence" value="ECO:0007669"/>
    <property type="project" value="InterPro"/>
</dbReference>
<dbReference type="EC" id="2.7.1.12" evidence="3"/>
<gene>
    <name evidence="11" type="primary">IDNK</name>
</gene>
<dbReference type="InterPro" id="IPR006001">
    <property type="entry name" value="Therm_gnt_kin"/>
</dbReference>
<dbReference type="InterPro" id="IPR027417">
    <property type="entry name" value="P-loop_NTPase"/>
</dbReference>
<name>A0A8I3N2D3_CANLF</name>
<evidence type="ECO:0000256" key="9">
    <source>
        <dbReference type="ARBA" id="ARBA00048090"/>
    </source>
</evidence>
<protein>
    <recommendedName>
        <fullName evidence="3">gluconokinase</fullName>
        <ecNumber evidence="3">2.7.1.12</ecNumber>
    </recommendedName>
    <alternativeName>
        <fullName evidence="8">Gluconate kinase</fullName>
    </alternativeName>
</protein>
<dbReference type="Gene3D" id="3.40.50.300">
    <property type="entry name" value="P-loop containing nucleotide triphosphate hydrolases"/>
    <property type="match status" value="1"/>
</dbReference>
<organism evidence="11 12">
    <name type="scientific">Canis lupus familiaris</name>
    <name type="common">Dog</name>
    <name type="synonym">Canis familiaris</name>
    <dbReference type="NCBI Taxonomy" id="9615"/>
    <lineage>
        <taxon>Eukaryota</taxon>
        <taxon>Metazoa</taxon>
        <taxon>Chordata</taxon>
        <taxon>Craniata</taxon>
        <taxon>Vertebrata</taxon>
        <taxon>Euteleostomi</taxon>
        <taxon>Mammalia</taxon>
        <taxon>Eutheria</taxon>
        <taxon>Laurasiatheria</taxon>
        <taxon>Carnivora</taxon>
        <taxon>Caniformia</taxon>
        <taxon>Canidae</taxon>
        <taxon>Canis</taxon>
    </lineage>
</organism>
<evidence type="ECO:0000256" key="10">
    <source>
        <dbReference type="SAM" id="MobiDB-lite"/>
    </source>
</evidence>
<evidence type="ECO:0000313" key="11">
    <source>
        <dbReference type="Ensembl" id="ENSCAFP00845008653.1"/>
    </source>
</evidence>
<dbReference type="AlphaFoldDB" id="A0A8I3N2D3"/>
<keyword evidence="5" id="KW-0547">Nucleotide-binding</keyword>
<dbReference type="GO" id="GO:0005524">
    <property type="term" value="F:ATP binding"/>
    <property type="evidence" value="ECO:0007669"/>
    <property type="project" value="UniProtKB-KW"/>
</dbReference>
<keyword evidence="6" id="KW-0418">Kinase</keyword>
<evidence type="ECO:0000256" key="6">
    <source>
        <dbReference type="ARBA" id="ARBA00022777"/>
    </source>
</evidence>
<evidence type="ECO:0000256" key="7">
    <source>
        <dbReference type="ARBA" id="ARBA00022840"/>
    </source>
</evidence>
<keyword evidence="4" id="KW-0808">Transferase</keyword>